<dbReference type="AlphaFoldDB" id="A0A9W8TEJ1"/>
<keyword evidence="3" id="KW-1185">Reference proteome</keyword>
<evidence type="ECO:0000313" key="3">
    <source>
        <dbReference type="Proteomes" id="UP001140502"/>
    </source>
</evidence>
<proteinExistence type="predicted"/>
<evidence type="ECO:0000313" key="2">
    <source>
        <dbReference type="EMBL" id="KAJ4310653.1"/>
    </source>
</evidence>
<reference evidence="2" key="1">
    <citation type="submission" date="2022-10" db="EMBL/GenBank/DDBJ databases">
        <title>Tapping the CABI collections for fungal endophytes: first genome assemblies for Collariella, Neodidymelliopsis, Ascochyta clinopodiicola, Didymella pomorum, Didymosphaeria variabile, Neocosmospora piperis and Neocucurbitaria cava.</title>
        <authorList>
            <person name="Hill R."/>
        </authorList>
    </citation>
    <scope>NUCLEOTIDE SEQUENCE</scope>
    <source>
        <strain evidence="2">IMI 366586</strain>
    </source>
</reference>
<feature type="compositionally biased region" description="Polar residues" evidence="1">
    <location>
        <begin position="1"/>
        <end position="23"/>
    </location>
</feature>
<sequence length="199" mass="22554">MMQSTIHQFSDLNLSSTESNKPSSPLPPNRILPRTLKRMPKCIGKHTIKADKSYIAALEDGRPRRDRKRNEGRRTKWWKTREKALMHHPGGFVEDSGLATKMASYYKALEETDEDEPEVDPLPSHATDTAEVQSQDGFALHAKCLDKERELRGTAAWKRFDEKLARDRVATTLSSQFASSLDLAGELPSYILYPVIEKA</sequence>
<dbReference type="Proteomes" id="UP001140502">
    <property type="component" value="Unassembled WGS sequence"/>
</dbReference>
<protein>
    <submittedName>
        <fullName evidence="2">Uncharacterized protein</fullName>
    </submittedName>
</protein>
<feature type="region of interest" description="Disordered" evidence="1">
    <location>
        <begin position="1"/>
        <end position="38"/>
    </location>
</feature>
<name>A0A9W8TEJ1_9HYPO</name>
<comment type="caution">
    <text evidence="2">The sequence shown here is derived from an EMBL/GenBank/DDBJ whole genome shotgun (WGS) entry which is preliminary data.</text>
</comment>
<dbReference type="EMBL" id="JAPEUR010000367">
    <property type="protein sequence ID" value="KAJ4310653.1"/>
    <property type="molecule type" value="Genomic_DNA"/>
</dbReference>
<gene>
    <name evidence="2" type="ORF">N0V84_010864</name>
</gene>
<evidence type="ECO:0000256" key="1">
    <source>
        <dbReference type="SAM" id="MobiDB-lite"/>
    </source>
</evidence>
<dbReference type="OrthoDB" id="5057627at2759"/>
<accession>A0A9W8TEJ1</accession>
<organism evidence="2 3">
    <name type="scientific">Fusarium piperis</name>
    <dbReference type="NCBI Taxonomy" id="1435070"/>
    <lineage>
        <taxon>Eukaryota</taxon>
        <taxon>Fungi</taxon>
        <taxon>Dikarya</taxon>
        <taxon>Ascomycota</taxon>
        <taxon>Pezizomycotina</taxon>
        <taxon>Sordariomycetes</taxon>
        <taxon>Hypocreomycetidae</taxon>
        <taxon>Hypocreales</taxon>
        <taxon>Nectriaceae</taxon>
        <taxon>Fusarium</taxon>
        <taxon>Fusarium solani species complex</taxon>
    </lineage>
</organism>